<feature type="compositionally biased region" description="Polar residues" evidence="1">
    <location>
        <begin position="63"/>
        <end position="74"/>
    </location>
</feature>
<evidence type="ECO:0000256" key="2">
    <source>
        <dbReference type="SAM" id="Phobius"/>
    </source>
</evidence>
<dbReference type="Proteomes" id="UP000886829">
    <property type="component" value="Unassembled WGS sequence"/>
</dbReference>
<feature type="compositionally biased region" description="Low complexity" evidence="1">
    <location>
        <begin position="75"/>
        <end position="91"/>
    </location>
</feature>
<keyword evidence="2" id="KW-0472">Membrane</keyword>
<keyword evidence="2" id="KW-1133">Transmembrane helix</keyword>
<feature type="region of interest" description="Disordered" evidence="1">
    <location>
        <begin position="113"/>
        <end position="156"/>
    </location>
</feature>
<dbReference type="Pfam" id="PF05036">
    <property type="entry name" value="SPOR"/>
    <property type="match status" value="1"/>
</dbReference>
<name>A0A9D1WD12_9GAMM</name>
<gene>
    <name evidence="4" type="ORF">H9850_03860</name>
</gene>
<dbReference type="InterPro" id="IPR036680">
    <property type="entry name" value="SPOR-like_sf"/>
</dbReference>
<dbReference type="EMBL" id="DXEV01000078">
    <property type="protein sequence ID" value="HIX56592.1"/>
    <property type="molecule type" value="Genomic_DNA"/>
</dbReference>
<reference evidence="4" key="2">
    <citation type="submission" date="2021-04" db="EMBL/GenBank/DDBJ databases">
        <authorList>
            <person name="Gilroy R."/>
        </authorList>
    </citation>
    <scope>NUCLEOTIDE SEQUENCE</scope>
    <source>
        <strain evidence="4">USASDec5-558</strain>
    </source>
</reference>
<evidence type="ECO:0000259" key="3">
    <source>
        <dbReference type="PROSITE" id="PS51724"/>
    </source>
</evidence>
<feature type="domain" description="SPOR" evidence="3">
    <location>
        <begin position="167"/>
        <end position="242"/>
    </location>
</feature>
<dbReference type="InterPro" id="IPR007730">
    <property type="entry name" value="SPOR-like_dom"/>
</dbReference>
<feature type="transmembrane region" description="Helical" evidence="2">
    <location>
        <begin position="21"/>
        <end position="42"/>
    </location>
</feature>
<accession>A0A9D1WD12</accession>
<sequence>MVKFSIDSLLNGRELPPQKKRVLAIGGIAFIVLLFASFLLSLSEDESTPSNDVANVVAQPELNTNLTPNMGPNNQTQVQGQGQGQTGTLQLPSSQRYDFNQGQSQQGQGLESLLNDNAPIGENNDPFANMNGSRDEVNHSVPGYGPADIPTPEDTQAQAQAQAQANNQAVPNHTLYCDSFSSSQQAESQKAVLAFQGIVATVVQNQDGTYSLRIGPFASDDEARNTFYSLNERGVVQKCALY</sequence>
<dbReference type="PROSITE" id="PS51724">
    <property type="entry name" value="SPOR"/>
    <property type="match status" value="1"/>
</dbReference>
<keyword evidence="2" id="KW-0812">Transmembrane</keyword>
<dbReference type="AlphaFoldDB" id="A0A9D1WD12"/>
<dbReference type="SUPFAM" id="SSF110997">
    <property type="entry name" value="Sporulation related repeat"/>
    <property type="match status" value="1"/>
</dbReference>
<reference evidence="4" key="1">
    <citation type="journal article" date="2021" name="PeerJ">
        <title>Extensive microbial diversity within the chicken gut microbiome revealed by metagenomics and culture.</title>
        <authorList>
            <person name="Gilroy R."/>
            <person name="Ravi A."/>
            <person name="Getino M."/>
            <person name="Pursley I."/>
            <person name="Horton D.L."/>
            <person name="Alikhan N.F."/>
            <person name="Baker D."/>
            <person name="Gharbi K."/>
            <person name="Hall N."/>
            <person name="Watson M."/>
            <person name="Adriaenssens E.M."/>
            <person name="Foster-Nyarko E."/>
            <person name="Jarju S."/>
            <person name="Secka A."/>
            <person name="Antonio M."/>
            <person name="Oren A."/>
            <person name="Chaudhuri R.R."/>
            <person name="La Ragione R."/>
            <person name="Hildebrand F."/>
            <person name="Pallen M.J."/>
        </authorList>
    </citation>
    <scope>NUCLEOTIDE SEQUENCE</scope>
    <source>
        <strain evidence="4">USASDec5-558</strain>
    </source>
</reference>
<proteinExistence type="predicted"/>
<organism evidence="4 5">
    <name type="scientific">Candidatus Anaerobiospirillum pullistercoris</name>
    <dbReference type="NCBI Taxonomy" id="2838452"/>
    <lineage>
        <taxon>Bacteria</taxon>
        <taxon>Pseudomonadati</taxon>
        <taxon>Pseudomonadota</taxon>
        <taxon>Gammaproteobacteria</taxon>
        <taxon>Aeromonadales</taxon>
        <taxon>Succinivibrionaceae</taxon>
        <taxon>Anaerobiospirillum</taxon>
    </lineage>
</organism>
<evidence type="ECO:0000256" key="1">
    <source>
        <dbReference type="SAM" id="MobiDB-lite"/>
    </source>
</evidence>
<evidence type="ECO:0000313" key="5">
    <source>
        <dbReference type="Proteomes" id="UP000886829"/>
    </source>
</evidence>
<comment type="caution">
    <text evidence="4">The sequence shown here is derived from an EMBL/GenBank/DDBJ whole genome shotgun (WGS) entry which is preliminary data.</text>
</comment>
<dbReference type="GO" id="GO:0042834">
    <property type="term" value="F:peptidoglycan binding"/>
    <property type="evidence" value="ECO:0007669"/>
    <property type="project" value="InterPro"/>
</dbReference>
<evidence type="ECO:0000313" key="4">
    <source>
        <dbReference type="EMBL" id="HIX56592.1"/>
    </source>
</evidence>
<dbReference type="Gene3D" id="3.30.70.1070">
    <property type="entry name" value="Sporulation related repeat"/>
    <property type="match status" value="1"/>
</dbReference>
<protein>
    <submittedName>
        <fullName evidence="4">SPOR domain-containing protein</fullName>
    </submittedName>
</protein>
<feature type="region of interest" description="Disordered" evidence="1">
    <location>
        <begin position="63"/>
        <end position="93"/>
    </location>
</feature>